<sequence length="127" mass="15134">MQWLRSLGATGVDWKKLIMIFQHEGRKVVIKGDTSLTKARVSLESTMRTWSQNDQGFLMNVELWKELPPHEATWENCDDFVQQFPNFHLEDKVILEEECNVRPPIMFQYSKRKKKENACHPTPRFRR</sequence>
<gene>
    <name evidence="1" type="ORF">E6C27_scaffold186G00300</name>
</gene>
<dbReference type="AlphaFoldDB" id="A0A5A7UML4"/>
<accession>A0A5A7UML4</accession>
<proteinExistence type="predicted"/>
<protein>
    <submittedName>
        <fullName evidence="1">Ty3-gypsy retrotransposon protein</fullName>
    </submittedName>
</protein>
<comment type="caution">
    <text evidence="1">The sequence shown here is derived from an EMBL/GenBank/DDBJ whole genome shotgun (WGS) entry which is preliminary data.</text>
</comment>
<dbReference type="EMBL" id="SSTE01007511">
    <property type="protein sequence ID" value="KAA0056338.1"/>
    <property type="molecule type" value="Genomic_DNA"/>
</dbReference>
<reference evidence="1 2" key="1">
    <citation type="submission" date="2019-08" db="EMBL/GenBank/DDBJ databases">
        <title>Draft genome sequences of two oriental melons (Cucumis melo L. var makuwa).</title>
        <authorList>
            <person name="Kwon S.-Y."/>
        </authorList>
    </citation>
    <scope>NUCLEOTIDE SEQUENCE [LARGE SCALE GENOMIC DNA]</scope>
    <source>
        <strain evidence="2">cv. SW 3</strain>
        <tissue evidence="1">Leaf</tissue>
    </source>
</reference>
<evidence type="ECO:0000313" key="2">
    <source>
        <dbReference type="Proteomes" id="UP000321393"/>
    </source>
</evidence>
<evidence type="ECO:0000313" key="1">
    <source>
        <dbReference type="EMBL" id="KAA0056338.1"/>
    </source>
</evidence>
<name>A0A5A7UML4_CUCMM</name>
<organism evidence="1 2">
    <name type="scientific">Cucumis melo var. makuwa</name>
    <name type="common">Oriental melon</name>
    <dbReference type="NCBI Taxonomy" id="1194695"/>
    <lineage>
        <taxon>Eukaryota</taxon>
        <taxon>Viridiplantae</taxon>
        <taxon>Streptophyta</taxon>
        <taxon>Embryophyta</taxon>
        <taxon>Tracheophyta</taxon>
        <taxon>Spermatophyta</taxon>
        <taxon>Magnoliopsida</taxon>
        <taxon>eudicotyledons</taxon>
        <taxon>Gunneridae</taxon>
        <taxon>Pentapetalae</taxon>
        <taxon>rosids</taxon>
        <taxon>fabids</taxon>
        <taxon>Cucurbitales</taxon>
        <taxon>Cucurbitaceae</taxon>
        <taxon>Benincaseae</taxon>
        <taxon>Cucumis</taxon>
    </lineage>
</organism>
<dbReference type="Proteomes" id="UP000321393">
    <property type="component" value="Unassembled WGS sequence"/>
</dbReference>
<dbReference type="OrthoDB" id="1751859at2759"/>